<organism evidence="1">
    <name type="scientific">Aphanomyces astaci</name>
    <name type="common">Crayfish plague agent</name>
    <dbReference type="NCBI Taxonomy" id="112090"/>
    <lineage>
        <taxon>Eukaryota</taxon>
        <taxon>Sar</taxon>
        <taxon>Stramenopiles</taxon>
        <taxon>Oomycota</taxon>
        <taxon>Saprolegniomycetes</taxon>
        <taxon>Saprolegniales</taxon>
        <taxon>Verrucalvaceae</taxon>
        <taxon>Aphanomyces</taxon>
    </lineage>
</organism>
<dbReference type="AlphaFoldDB" id="W4G718"/>
<accession>W4G718</accession>
<dbReference type="GeneID" id="20812899"/>
<protein>
    <submittedName>
        <fullName evidence="1">Uncharacterized protein</fullName>
    </submittedName>
</protein>
<gene>
    <name evidence="1" type="ORF">H257_10903</name>
</gene>
<reference evidence="1" key="1">
    <citation type="submission" date="2013-12" db="EMBL/GenBank/DDBJ databases">
        <title>The Genome Sequence of Aphanomyces astaci APO3.</title>
        <authorList>
            <consortium name="The Broad Institute Genomics Platform"/>
            <person name="Russ C."/>
            <person name="Tyler B."/>
            <person name="van West P."/>
            <person name="Dieguez-Uribeondo J."/>
            <person name="Young S.K."/>
            <person name="Zeng Q."/>
            <person name="Gargeya S."/>
            <person name="Fitzgerald M."/>
            <person name="Abouelleil A."/>
            <person name="Alvarado L."/>
            <person name="Chapman S.B."/>
            <person name="Gainer-Dewar J."/>
            <person name="Goldberg J."/>
            <person name="Griggs A."/>
            <person name="Gujja S."/>
            <person name="Hansen M."/>
            <person name="Howarth C."/>
            <person name="Imamovic A."/>
            <person name="Ireland A."/>
            <person name="Larimer J."/>
            <person name="McCowan C."/>
            <person name="Murphy C."/>
            <person name="Pearson M."/>
            <person name="Poon T.W."/>
            <person name="Priest M."/>
            <person name="Roberts A."/>
            <person name="Saif S."/>
            <person name="Shea T."/>
            <person name="Sykes S."/>
            <person name="Wortman J."/>
            <person name="Nusbaum C."/>
            <person name="Birren B."/>
        </authorList>
    </citation>
    <scope>NUCLEOTIDE SEQUENCE [LARGE SCALE GENOMIC DNA]</scope>
    <source>
        <strain evidence="1">APO3</strain>
    </source>
</reference>
<evidence type="ECO:0000313" key="1">
    <source>
        <dbReference type="EMBL" id="ETV74864.1"/>
    </source>
</evidence>
<name>W4G718_APHAT</name>
<sequence length="63" mass="7092">MGYRYHIAGPPRLQPLLPQQVPPGFTLTLFPTEEQPMIVEEALEKRDILGQKVKEFNAVACQG</sequence>
<dbReference type="EMBL" id="KI913143">
    <property type="protein sequence ID" value="ETV74864.1"/>
    <property type="molecule type" value="Genomic_DNA"/>
</dbReference>
<dbReference type="RefSeq" id="XP_009835951.1">
    <property type="nucleotide sequence ID" value="XM_009837649.1"/>
</dbReference>
<dbReference type="VEuPathDB" id="FungiDB:H257_10903"/>
<proteinExistence type="predicted"/>